<keyword evidence="1" id="KW-0472">Membrane</keyword>
<accession>A0A0T5VJ01</accession>
<keyword evidence="1" id="KW-1133">Transmembrane helix</keyword>
<gene>
    <name evidence="2" type="ORF">ASU31_22610</name>
</gene>
<protein>
    <submittedName>
        <fullName evidence="2">Uncharacterized protein</fullName>
    </submittedName>
</protein>
<feature type="transmembrane region" description="Helical" evidence="1">
    <location>
        <begin position="39"/>
        <end position="60"/>
    </location>
</feature>
<proteinExistence type="predicted"/>
<evidence type="ECO:0000313" key="2">
    <source>
        <dbReference type="EMBL" id="KRT13831.1"/>
    </source>
</evidence>
<reference evidence="2 3" key="1">
    <citation type="submission" date="2015-11" db="EMBL/GenBank/DDBJ databases">
        <title>Sequence of Pedobacter ginsenosidimutans.</title>
        <authorList>
            <person name="Carson E."/>
            <person name="Keyser V."/>
            <person name="Newman J."/>
            <person name="Miller J."/>
        </authorList>
    </citation>
    <scope>NUCLEOTIDE SEQUENCE [LARGE SCALE GENOMIC DNA]</scope>
    <source>
        <strain evidence="2 3">KACC 14530</strain>
    </source>
</reference>
<keyword evidence="1" id="KW-0812">Transmembrane</keyword>
<evidence type="ECO:0000313" key="3">
    <source>
        <dbReference type="Proteomes" id="UP000051950"/>
    </source>
</evidence>
<dbReference type="Proteomes" id="UP000051950">
    <property type="component" value="Unassembled WGS sequence"/>
</dbReference>
<comment type="caution">
    <text evidence="2">The sequence shown here is derived from an EMBL/GenBank/DDBJ whole genome shotgun (WGS) entry which is preliminary data.</text>
</comment>
<dbReference type="AlphaFoldDB" id="A0A0T5VJ01"/>
<name>A0A0T5VJ01_9SPHI</name>
<feature type="transmembrane region" description="Helical" evidence="1">
    <location>
        <begin position="12"/>
        <end position="33"/>
    </location>
</feature>
<evidence type="ECO:0000256" key="1">
    <source>
        <dbReference type="SAM" id="Phobius"/>
    </source>
</evidence>
<feature type="transmembrane region" description="Helical" evidence="1">
    <location>
        <begin position="108"/>
        <end position="128"/>
    </location>
</feature>
<feature type="transmembrane region" description="Helical" evidence="1">
    <location>
        <begin position="67"/>
        <end position="88"/>
    </location>
</feature>
<organism evidence="2 3">
    <name type="scientific">Pedobacter ginsenosidimutans</name>
    <dbReference type="NCBI Taxonomy" id="687842"/>
    <lineage>
        <taxon>Bacteria</taxon>
        <taxon>Pseudomonadati</taxon>
        <taxon>Bacteroidota</taxon>
        <taxon>Sphingobacteriia</taxon>
        <taxon>Sphingobacteriales</taxon>
        <taxon>Sphingobacteriaceae</taxon>
        <taxon>Pedobacter</taxon>
    </lineage>
</organism>
<sequence length="140" mass="16447">MTKKTLDQCLSLLNRPNYYIILPAIYITAPVIYITAPAIYIIVPAFYIIVPAFYIIAPAFYIIAPAFYIIAPAFYIIAPAFYITVHWIEEIYWDKNHIYPQPKHILNTLFWLPIFYLFTAKIVYYKCILATDNLLTRRVI</sequence>
<dbReference type="EMBL" id="LMZQ01000031">
    <property type="protein sequence ID" value="KRT13831.1"/>
    <property type="molecule type" value="Genomic_DNA"/>
</dbReference>
<keyword evidence="3" id="KW-1185">Reference proteome</keyword>